<dbReference type="RefSeq" id="WP_143081175.1">
    <property type="nucleotide sequence ID" value="NZ_FOBB01000011.1"/>
</dbReference>
<name>A0A1H8HD59_9BACT</name>
<sequence length="109" mass="11977">MSMKQFLTYQLAIIITLAIVKPVAGFARETGEGKERFLPGIRLMPPVADTVPAQAKPGEAQQEVKVPDIKEVPKSRRQVKPLPIPAPIPVKPIKIIKPKLIRPKVGLTI</sequence>
<proteinExistence type="predicted"/>
<dbReference type="EMBL" id="FOBB01000011">
    <property type="protein sequence ID" value="SEN54171.1"/>
    <property type="molecule type" value="Genomic_DNA"/>
</dbReference>
<accession>A0A1H8HD59</accession>
<gene>
    <name evidence="1" type="ORF">SAMN04488505_11137</name>
</gene>
<evidence type="ECO:0000313" key="2">
    <source>
        <dbReference type="Proteomes" id="UP000198984"/>
    </source>
</evidence>
<organism evidence="1 2">
    <name type="scientific">Chitinophaga rupis</name>
    <dbReference type="NCBI Taxonomy" id="573321"/>
    <lineage>
        <taxon>Bacteria</taxon>
        <taxon>Pseudomonadati</taxon>
        <taxon>Bacteroidota</taxon>
        <taxon>Chitinophagia</taxon>
        <taxon>Chitinophagales</taxon>
        <taxon>Chitinophagaceae</taxon>
        <taxon>Chitinophaga</taxon>
    </lineage>
</organism>
<protein>
    <submittedName>
        <fullName evidence="1">Uncharacterized protein</fullName>
    </submittedName>
</protein>
<dbReference type="AlphaFoldDB" id="A0A1H8HD59"/>
<keyword evidence="2" id="KW-1185">Reference proteome</keyword>
<dbReference type="Proteomes" id="UP000198984">
    <property type="component" value="Unassembled WGS sequence"/>
</dbReference>
<reference evidence="1 2" key="1">
    <citation type="submission" date="2016-10" db="EMBL/GenBank/DDBJ databases">
        <authorList>
            <person name="de Groot N.N."/>
        </authorList>
    </citation>
    <scope>NUCLEOTIDE SEQUENCE [LARGE SCALE GENOMIC DNA]</scope>
    <source>
        <strain evidence="1 2">DSM 21039</strain>
    </source>
</reference>
<dbReference type="STRING" id="573321.SAMN04488505_11137"/>
<evidence type="ECO:0000313" key="1">
    <source>
        <dbReference type="EMBL" id="SEN54171.1"/>
    </source>
</evidence>
<dbReference type="OrthoDB" id="9950313at2"/>